<evidence type="ECO:0000313" key="1">
    <source>
        <dbReference type="EMBL" id="KAF6201436.1"/>
    </source>
</evidence>
<proteinExistence type="predicted"/>
<accession>A0A8S9X051</accession>
<keyword evidence="2" id="KW-1185">Reference proteome</keyword>
<sequence length="111" mass="12411">MSKPAEKHVGLCVANPEGTFTYRGFRDATTCLLQPLGIKLETNKILREEFNEVNSQIRAEKISVPVPQNYELKINALVSFLNHEPDELVCQPKGDYNEDSDANDLVMLCSG</sequence>
<dbReference type="AlphaFoldDB" id="A0A8S9X051"/>
<dbReference type="EMBL" id="WIXP02000013">
    <property type="protein sequence ID" value="KAF6201436.1"/>
    <property type="molecule type" value="Genomic_DNA"/>
</dbReference>
<gene>
    <name evidence="1" type="ORF">GE061_005884</name>
</gene>
<name>A0A8S9X051_APOLU</name>
<protein>
    <submittedName>
        <fullName evidence="1">Uncharacterized protein</fullName>
    </submittedName>
</protein>
<evidence type="ECO:0000313" key="2">
    <source>
        <dbReference type="Proteomes" id="UP000466442"/>
    </source>
</evidence>
<dbReference type="Proteomes" id="UP000466442">
    <property type="component" value="Unassembled WGS sequence"/>
</dbReference>
<organism evidence="1 2">
    <name type="scientific">Apolygus lucorum</name>
    <name type="common">Small green plant bug</name>
    <name type="synonym">Lygocoris lucorum</name>
    <dbReference type="NCBI Taxonomy" id="248454"/>
    <lineage>
        <taxon>Eukaryota</taxon>
        <taxon>Metazoa</taxon>
        <taxon>Ecdysozoa</taxon>
        <taxon>Arthropoda</taxon>
        <taxon>Hexapoda</taxon>
        <taxon>Insecta</taxon>
        <taxon>Pterygota</taxon>
        <taxon>Neoptera</taxon>
        <taxon>Paraneoptera</taxon>
        <taxon>Hemiptera</taxon>
        <taxon>Heteroptera</taxon>
        <taxon>Panheteroptera</taxon>
        <taxon>Cimicomorpha</taxon>
        <taxon>Miridae</taxon>
        <taxon>Mirini</taxon>
        <taxon>Apolygus</taxon>
    </lineage>
</organism>
<comment type="caution">
    <text evidence="1">The sequence shown here is derived from an EMBL/GenBank/DDBJ whole genome shotgun (WGS) entry which is preliminary data.</text>
</comment>
<reference evidence="1" key="1">
    <citation type="journal article" date="2021" name="Mol. Ecol. Resour.">
        <title>Apolygus lucorum genome provides insights into omnivorousness and mesophyll feeding.</title>
        <authorList>
            <person name="Liu Y."/>
            <person name="Liu H."/>
            <person name="Wang H."/>
            <person name="Huang T."/>
            <person name="Liu B."/>
            <person name="Yang B."/>
            <person name="Yin L."/>
            <person name="Li B."/>
            <person name="Zhang Y."/>
            <person name="Zhang S."/>
            <person name="Jiang F."/>
            <person name="Zhang X."/>
            <person name="Ren Y."/>
            <person name="Wang B."/>
            <person name="Wang S."/>
            <person name="Lu Y."/>
            <person name="Wu K."/>
            <person name="Fan W."/>
            <person name="Wang G."/>
        </authorList>
    </citation>
    <scope>NUCLEOTIDE SEQUENCE</scope>
    <source>
        <strain evidence="1">12Hb</strain>
    </source>
</reference>